<comment type="caution">
    <text evidence="2">The sequence shown here is derived from an EMBL/GenBank/DDBJ whole genome shotgun (WGS) entry which is preliminary data.</text>
</comment>
<sequence>MTKYNNQLLSDADIQSALMPQELNPAFVPEKNIFKLFQDAPWRAVFPLERMRRDLEVVENTPTPATVSHSLKVYSRIATCISLAIAAIVEIILYVVEFYTVT</sequence>
<dbReference type="Proteomes" id="UP000648187">
    <property type="component" value="Unassembled WGS sequence"/>
</dbReference>
<evidence type="ECO:0000256" key="1">
    <source>
        <dbReference type="SAM" id="Phobius"/>
    </source>
</evidence>
<dbReference type="AlphaFoldDB" id="A0A835G5A1"/>
<reference evidence="2" key="1">
    <citation type="submission" date="2020-08" db="EMBL/GenBank/DDBJ databases">
        <title>Spodoptera exigua strain:BAW_Kor-Di-RS1 Genome sequencing and assembly.</title>
        <authorList>
            <person name="Kim J."/>
            <person name="Nam H.Y."/>
            <person name="Kwon M."/>
            <person name="Choi J.H."/>
            <person name="Cho S.R."/>
            <person name="Kim G.-H."/>
        </authorList>
    </citation>
    <scope>NUCLEOTIDE SEQUENCE</scope>
    <source>
        <strain evidence="2">BAW_Kor-Di-RS1</strain>
        <tissue evidence="2">Whole-body</tissue>
    </source>
</reference>
<dbReference type="EMBL" id="JACKWZ010000506">
    <property type="protein sequence ID" value="KAF9407097.1"/>
    <property type="molecule type" value="Genomic_DNA"/>
</dbReference>
<protein>
    <submittedName>
        <fullName evidence="2">Uncharacterized protein</fullName>
    </submittedName>
</protein>
<evidence type="ECO:0000313" key="2">
    <source>
        <dbReference type="EMBL" id="KAF9407097.1"/>
    </source>
</evidence>
<accession>A0A835G5A1</accession>
<evidence type="ECO:0000313" key="3">
    <source>
        <dbReference type="Proteomes" id="UP000648187"/>
    </source>
</evidence>
<organism evidence="2 3">
    <name type="scientific">Spodoptera exigua</name>
    <name type="common">Beet armyworm</name>
    <name type="synonym">Noctua fulgens</name>
    <dbReference type="NCBI Taxonomy" id="7107"/>
    <lineage>
        <taxon>Eukaryota</taxon>
        <taxon>Metazoa</taxon>
        <taxon>Ecdysozoa</taxon>
        <taxon>Arthropoda</taxon>
        <taxon>Hexapoda</taxon>
        <taxon>Insecta</taxon>
        <taxon>Pterygota</taxon>
        <taxon>Neoptera</taxon>
        <taxon>Endopterygota</taxon>
        <taxon>Lepidoptera</taxon>
        <taxon>Glossata</taxon>
        <taxon>Ditrysia</taxon>
        <taxon>Noctuoidea</taxon>
        <taxon>Noctuidae</taxon>
        <taxon>Amphipyrinae</taxon>
        <taxon>Spodoptera</taxon>
    </lineage>
</organism>
<keyword evidence="1" id="KW-0812">Transmembrane</keyword>
<keyword evidence="1" id="KW-1133">Transmembrane helix</keyword>
<feature type="transmembrane region" description="Helical" evidence="1">
    <location>
        <begin position="77"/>
        <end position="96"/>
    </location>
</feature>
<keyword evidence="1" id="KW-0472">Membrane</keyword>
<keyword evidence="3" id="KW-1185">Reference proteome</keyword>
<gene>
    <name evidence="2" type="ORF">HW555_012767</name>
</gene>
<name>A0A835G5A1_SPOEX</name>
<proteinExistence type="predicted"/>